<organism evidence="2 3">
    <name type="scientific">Desulfurococcus mucosus (strain ATCC 35584 / DSM 2162 / JCM 9187 / O7/1)</name>
    <dbReference type="NCBI Taxonomy" id="765177"/>
    <lineage>
        <taxon>Archaea</taxon>
        <taxon>Thermoproteota</taxon>
        <taxon>Thermoprotei</taxon>
        <taxon>Desulfurococcales</taxon>
        <taxon>Desulfurococcaceae</taxon>
        <taxon>Desulfurococcus</taxon>
    </lineage>
</organism>
<name>E8R8W3_DESM0</name>
<feature type="transmembrane region" description="Helical" evidence="1">
    <location>
        <begin position="46"/>
        <end position="63"/>
    </location>
</feature>
<accession>E8R8W3</accession>
<keyword evidence="1" id="KW-1133">Transmembrane helix</keyword>
<dbReference type="EMBL" id="CP002363">
    <property type="protein sequence ID" value="ADV64939.1"/>
    <property type="molecule type" value="Genomic_DNA"/>
</dbReference>
<evidence type="ECO:0000313" key="3">
    <source>
        <dbReference type="Proteomes" id="UP000001068"/>
    </source>
</evidence>
<dbReference type="Proteomes" id="UP000001068">
    <property type="component" value="Chromosome"/>
</dbReference>
<dbReference type="HOGENOM" id="CLU_1291995_0_0_2"/>
<evidence type="ECO:0000313" key="2">
    <source>
        <dbReference type="EMBL" id="ADV64939.1"/>
    </source>
</evidence>
<keyword evidence="1" id="KW-0472">Membrane</keyword>
<keyword evidence="1" id="KW-0812">Transmembrane</keyword>
<reference evidence="3" key="1">
    <citation type="submission" date="2010-11" db="EMBL/GenBank/DDBJ databases">
        <title>The complete genome of Desulfurococcus mucosus DSM 2162.</title>
        <authorList>
            <consortium name="US DOE Joint Genome Institute (JGI-PGF)"/>
            <person name="Lucas S."/>
            <person name="Copeland A."/>
            <person name="Lapidus A."/>
            <person name="Bruce D."/>
            <person name="Goodwin L."/>
            <person name="Pitluck S."/>
            <person name="Kyrpides N."/>
            <person name="Mavromatis K."/>
            <person name="Pagani I."/>
            <person name="Ivanova N."/>
            <person name="Ovchinnikova G."/>
            <person name="Chertkov O."/>
            <person name="Held B."/>
            <person name="Brettin T."/>
            <person name="Detter J.C."/>
            <person name="Tapia R."/>
            <person name="Han C."/>
            <person name="Land M."/>
            <person name="Hauser L."/>
            <person name="Markowitz V."/>
            <person name="Cheng J.-F."/>
            <person name="Hugenholtz P."/>
            <person name="Woyke T."/>
            <person name="Wu D."/>
            <person name="Wirth R."/>
            <person name="Bilek Y."/>
            <person name="Hader T."/>
            <person name="Klenk H.-P."/>
            <person name="Eisen J.A."/>
        </authorList>
    </citation>
    <scope>NUCLEOTIDE SEQUENCE [LARGE SCALE GENOMIC DNA]</scope>
    <source>
        <strain evidence="3">ATCC 35584 / DSM 2162 / JCM 9187 / O7/1</strain>
    </source>
</reference>
<gene>
    <name evidence="2" type="ordered locus">Desmu_0631</name>
</gene>
<protein>
    <submittedName>
        <fullName evidence="2">Uncharacterized protein</fullName>
    </submittedName>
</protein>
<dbReference type="AlphaFoldDB" id="E8R8W3"/>
<feature type="transmembrane region" description="Helical" evidence="1">
    <location>
        <begin position="159"/>
        <end position="185"/>
    </location>
</feature>
<feature type="transmembrane region" description="Helical" evidence="1">
    <location>
        <begin position="108"/>
        <end position="127"/>
    </location>
</feature>
<feature type="transmembrane region" description="Helical" evidence="1">
    <location>
        <begin position="75"/>
        <end position="96"/>
    </location>
</feature>
<sequence length="210" mass="23315" precursor="true">MTWMLIILIVYPVLLAVDILLGLDLTPLIALAIPLLSSITQPDPSITIAPLLLVVARSINYIYRTRSPGFHAARLLLEFSSLPLFFLLYGSAVVLLLGSNTLPGLDPWVSSVIFLTTFFTASISLYMTEPPVAWMGRLLEHDAGSIEDNLWRISLASSLLLAIQLYMEIHAYIIVYLALLGLAVYYRRQPFHSRLLLVASLAYSLALTII</sequence>
<proteinExistence type="predicted"/>
<dbReference type="STRING" id="765177.Desmu_0631"/>
<reference evidence="2 3" key="2">
    <citation type="journal article" date="2011" name="Stand. Genomic Sci.">
        <title>Complete genome sequence of Desulfurococcus mucosus type strain (O7/1).</title>
        <authorList>
            <person name="Wirth R."/>
            <person name="Chertkov O."/>
            <person name="Held B."/>
            <person name="Lapidus A."/>
            <person name="Nolan M."/>
            <person name="Lucas S."/>
            <person name="Hammon N."/>
            <person name="Deshpande S."/>
            <person name="Cheng J.F."/>
            <person name="Tapia R."/>
            <person name="Han C."/>
            <person name="Goodwin L."/>
            <person name="Pitluck S."/>
            <person name="Liolios K."/>
            <person name="Ioanna P."/>
            <person name="Ivanova N."/>
            <person name="Mavromatis K."/>
            <person name="Mikhailova N."/>
            <person name="Pati A."/>
            <person name="Chen A."/>
            <person name="Palaniappan K."/>
            <person name="Land M."/>
            <person name="Hauser L."/>
            <person name="Chang Y.J."/>
            <person name="Jeffries C.D."/>
            <person name="Bilek Y."/>
            <person name="Hader T."/>
            <person name="Rohde M."/>
            <person name="Spring S."/>
            <person name="Sikorski J."/>
            <person name="Goker M."/>
            <person name="Woyke T."/>
            <person name="Bristow J."/>
            <person name="Eisen J.A."/>
            <person name="Markowitz V."/>
            <person name="Hugenholtz P."/>
            <person name="Kyrpides N.C."/>
            <person name="Klenk H.P."/>
        </authorList>
    </citation>
    <scope>NUCLEOTIDE SEQUENCE [LARGE SCALE GENOMIC DNA]</scope>
    <source>
        <strain evidence="3">ATCC 35584 / DSM 2162 / JCM 9187 / O7/1</strain>
    </source>
</reference>
<evidence type="ECO:0000256" key="1">
    <source>
        <dbReference type="SAM" id="Phobius"/>
    </source>
</evidence>
<dbReference type="OrthoDB" id="386756at2157"/>
<dbReference type="eggNOG" id="arCOG11063">
    <property type="taxonomic scope" value="Archaea"/>
</dbReference>
<keyword evidence="3" id="KW-1185">Reference proteome</keyword>
<dbReference type="KEGG" id="dmu:Desmu_0631"/>